<keyword evidence="3" id="KW-1003">Cell membrane</keyword>
<comment type="similarity">
    <text evidence="2">Belongs to the polysaccharide synthase family.</text>
</comment>
<gene>
    <name evidence="8" type="ORF">A3D03_02535</name>
</gene>
<feature type="transmembrane region" description="Helical" evidence="7">
    <location>
        <begin position="364"/>
        <end position="384"/>
    </location>
</feature>
<comment type="caution">
    <text evidence="8">The sequence shown here is derived from an EMBL/GenBank/DDBJ whole genome shotgun (WGS) entry which is preliminary data.</text>
</comment>
<evidence type="ECO:0000256" key="2">
    <source>
        <dbReference type="ARBA" id="ARBA00007430"/>
    </source>
</evidence>
<proteinExistence type="inferred from homology"/>
<evidence type="ECO:0000256" key="5">
    <source>
        <dbReference type="ARBA" id="ARBA00022989"/>
    </source>
</evidence>
<evidence type="ECO:0000313" key="9">
    <source>
        <dbReference type="Proteomes" id="UP000177092"/>
    </source>
</evidence>
<dbReference type="InterPro" id="IPR050833">
    <property type="entry name" value="Poly_Biosynth_Transport"/>
</dbReference>
<feature type="transmembrane region" description="Helical" evidence="7">
    <location>
        <begin position="180"/>
        <end position="199"/>
    </location>
</feature>
<dbReference type="Pfam" id="PF13440">
    <property type="entry name" value="Polysacc_synt_3"/>
    <property type="match status" value="1"/>
</dbReference>
<name>A0A1F6A9Y0_9BACT</name>
<evidence type="ECO:0000313" key="8">
    <source>
        <dbReference type="EMBL" id="OGG21570.1"/>
    </source>
</evidence>
<feature type="transmembrane region" description="Helical" evidence="7">
    <location>
        <begin position="390"/>
        <end position="408"/>
    </location>
</feature>
<feature type="transmembrane region" description="Helical" evidence="7">
    <location>
        <begin position="84"/>
        <end position="109"/>
    </location>
</feature>
<sequence>MREGDYLEIKGKIVAGVLALTSRTLLLQIISFASTLILTILLSPAVFGIFFVVSALMSFLGYFSDIGLAAALIQKKDEPTGVELSTVFTIQQLIVGGLVLLGFMLVPFINGFYNLGLEGEFLLRAFLMAFFLSSLKTIPSVMLERKLQFNLLIIPQILETTTFYIIAIAVAARGGGVNSFAWAALGRGLIGLIAIYIMCPWRISFSLSIQAAKELMSFGFPFQINSVLALIKDDLMTIFLGKILPFQLVGYIGWAKKWAEVSLRLIMDSVIRVTFPAFSRLQENKEILRKAIEKSMFFLALFIFPVTVFLFTLIKPMIIYIPKYQKWEPALLSFYLFSFSSVIAAFSSTLVNALNAIGKVKYTLYLMIGWTILTWILIPSLIGYFSFNGVAAASVLISLTSIFPVIIMKRFVKFNILPQIIRPFILSIITFLLIRVLIHTIQGLIGIIVSVAIAAIFYSLAVFFTFRVEINPYLPKFLKIK</sequence>
<accession>A0A1F6A9Y0</accession>
<dbReference type="PANTHER" id="PTHR30250:SF10">
    <property type="entry name" value="LIPOPOLYSACCHARIDE BIOSYNTHESIS PROTEIN WZXC"/>
    <property type="match status" value="1"/>
</dbReference>
<evidence type="ECO:0000256" key="7">
    <source>
        <dbReference type="SAM" id="Phobius"/>
    </source>
</evidence>
<evidence type="ECO:0000256" key="1">
    <source>
        <dbReference type="ARBA" id="ARBA00004651"/>
    </source>
</evidence>
<dbReference type="PANTHER" id="PTHR30250">
    <property type="entry name" value="PST FAMILY PREDICTED COLANIC ACID TRANSPORTER"/>
    <property type="match status" value="1"/>
</dbReference>
<feature type="transmembrane region" description="Helical" evidence="7">
    <location>
        <begin position="444"/>
        <end position="466"/>
    </location>
</feature>
<feature type="transmembrane region" description="Helical" evidence="7">
    <location>
        <begin position="151"/>
        <end position="174"/>
    </location>
</feature>
<reference evidence="8 9" key="1">
    <citation type="journal article" date="2016" name="Nat. Commun.">
        <title>Thousands of microbial genomes shed light on interconnected biogeochemical processes in an aquifer system.</title>
        <authorList>
            <person name="Anantharaman K."/>
            <person name="Brown C.T."/>
            <person name="Hug L.A."/>
            <person name="Sharon I."/>
            <person name="Castelle C.J."/>
            <person name="Probst A.J."/>
            <person name="Thomas B.C."/>
            <person name="Singh A."/>
            <person name="Wilkins M.J."/>
            <person name="Karaoz U."/>
            <person name="Brodie E.L."/>
            <person name="Williams K.H."/>
            <person name="Hubbard S.S."/>
            <person name="Banfield J.F."/>
        </authorList>
    </citation>
    <scope>NUCLEOTIDE SEQUENCE [LARGE SCALE GENOMIC DNA]</scope>
</reference>
<dbReference type="Proteomes" id="UP000177092">
    <property type="component" value="Unassembled WGS sequence"/>
</dbReference>
<evidence type="ECO:0000256" key="6">
    <source>
        <dbReference type="ARBA" id="ARBA00023136"/>
    </source>
</evidence>
<dbReference type="EMBL" id="MFJN01000020">
    <property type="protein sequence ID" value="OGG21570.1"/>
    <property type="molecule type" value="Genomic_DNA"/>
</dbReference>
<feature type="transmembrane region" description="Helical" evidence="7">
    <location>
        <begin position="36"/>
        <end position="63"/>
    </location>
</feature>
<feature type="transmembrane region" description="Helical" evidence="7">
    <location>
        <begin position="334"/>
        <end position="357"/>
    </location>
</feature>
<dbReference type="GO" id="GO:0005886">
    <property type="term" value="C:plasma membrane"/>
    <property type="evidence" value="ECO:0007669"/>
    <property type="project" value="UniProtKB-SubCell"/>
</dbReference>
<evidence type="ECO:0000256" key="4">
    <source>
        <dbReference type="ARBA" id="ARBA00022692"/>
    </source>
</evidence>
<feature type="transmembrane region" description="Helical" evidence="7">
    <location>
        <begin position="12"/>
        <end position="30"/>
    </location>
</feature>
<evidence type="ECO:0000256" key="3">
    <source>
        <dbReference type="ARBA" id="ARBA00022475"/>
    </source>
</evidence>
<feature type="transmembrane region" description="Helical" evidence="7">
    <location>
        <begin position="295"/>
        <end position="314"/>
    </location>
</feature>
<feature type="transmembrane region" description="Helical" evidence="7">
    <location>
        <begin position="121"/>
        <end position="139"/>
    </location>
</feature>
<dbReference type="AlphaFoldDB" id="A0A1F6A9Y0"/>
<organism evidence="8 9">
    <name type="scientific">Candidatus Gottesmanbacteria bacterium RIFCSPHIGHO2_02_FULL_40_13</name>
    <dbReference type="NCBI Taxonomy" id="1798384"/>
    <lineage>
        <taxon>Bacteria</taxon>
        <taxon>Candidatus Gottesmaniibacteriota</taxon>
    </lineage>
</organism>
<keyword evidence="4 7" id="KW-0812">Transmembrane</keyword>
<feature type="transmembrane region" description="Helical" evidence="7">
    <location>
        <begin position="420"/>
        <end position="438"/>
    </location>
</feature>
<protein>
    <submittedName>
        <fullName evidence="8">Uncharacterized protein</fullName>
    </submittedName>
</protein>
<comment type="subcellular location">
    <subcellularLocation>
        <location evidence="1">Cell membrane</location>
        <topology evidence="1">Multi-pass membrane protein</topology>
    </subcellularLocation>
</comment>
<keyword evidence="6 7" id="KW-0472">Membrane</keyword>
<keyword evidence="5 7" id="KW-1133">Transmembrane helix</keyword>
<dbReference type="STRING" id="1798384.A3D03_02535"/>